<keyword evidence="3" id="KW-1185">Reference proteome</keyword>
<dbReference type="STRING" id="59843.A3958_24835"/>
<dbReference type="Proteomes" id="UP000076796">
    <property type="component" value="Unassembled WGS sequence"/>
</dbReference>
<dbReference type="RefSeq" id="WP_063479964.1">
    <property type="nucleotide sequence ID" value="NZ_CP147845.1"/>
</dbReference>
<dbReference type="PROSITE" id="PS51725">
    <property type="entry name" value="ABM"/>
    <property type="match status" value="1"/>
</dbReference>
<keyword evidence="2" id="KW-0560">Oxidoreductase</keyword>
<keyword evidence="2" id="KW-0503">Monooxygenase</keyword>
<evidence type="ECO:0000313" key="3">
    <source>
        <dbReference type="Proteomes" id="UP000076796"/>
    </source>
</evidence>
<accession>A0A163E3G0</accession>
<protein>
    <submittedName>
        <fullName evidence="2">Antibiotic biosynthesis monooxygenase</fullName>
    </submittedName>
</protein>
<dbReference type="InterPro" id="IPR007138">
    <property type="entry name" value="ABM_dom"/>
</dbReference>
<name>A0A163E3G0_9BACL</name>
<feature type="domain" description="ABM" evidence="1">
    <location>
        <begin position="2"/>
        <end position="93"/>
    </location>
</feature>
<proteinExistence type="predicted"/>
<dbReference type="Gene3D" id="3.30.70.100">
    <property type="match status" value="1"/>
</dbReference>
<sequence>MILESAILYIKPGLASDFESAFRAASGVLLTKKGYVDHELHKCVENRDEYIFLVRWSGIKDHLLGFRGHPDYKKWSALLEPFYASPPEVKHYIDIRIDSREQADMELVKLLIPGSGTDAEADADADEESASD</sequence>
<dbReference type="OrthoDB" id="9798157at2"/>
<dbReference type="GO" id="GO:0004497">
    <property type="term" value="F:monooxygenase activity"/>
    <property type="evidence" value="ECO:0007669"/>
    <property type="project" value="UniProtKB-KW"/>
</dbReference>
<evidence type="ECO:0000259" key="1">
    <source>
        <dbReference type="PROSITE" id="PS51725"/>
    </source>
</evidence>
<evidence type="ECO:0000313" key="2">
    <source>
        <dbReference type="EMBL" id="KZS43580.1"/>
    </source>
</evidence>
<reference evidence="2" key="1">
    <citation type="journal article" date="2016" name="Genome Announc.">
        <title>Draft genomes of two strains of Paenibacillus glucanolyticus with capability to degrade lignocellulose.</title>
        <authorList>
            <person name="Mathews S.L."/>
            <person name="Pawlak J."/>
            <person name="Grunden A.M."/>
        </authorList>
    </citation>
    <scope>NUCLEOTIDE SEQUENCE [LARGE SCALE GENOMIC DNA]</scope>
    <source>
        <strain evidence="2">SLM1</strain>
    </source>
</reference>
<dbReference type="Pfam" id="PF03992">
    <property type="entry name" value="ABM"/>
    <property type="match status" value="1"/>
</dbReference>
<dbReference type="EMBL" id="LWMH01000002">
    <property type="protein sequence ID" value="KZS43580.1"/>
    <property type="molecule type" value="Genomic_DNA"/>
</dbReference>
<dbReference type="AlphaFoldDB" id="A0A163E3G0"/>
<comment type="caution">
    <text evidence="2">The sequence shown here is derived from an EMBL/GenBank/DDBJ whole genome shotgun (WGS) entry which is preliminary data.</text>
</comment>
<gene>
    <name evidence="2" type="ORF">AWU65_26110</name>
</gene>
<dbReference type="GeneID" id="97554926"/>
<dbReference type="SUPFAM" id="SSF54909">
    <property type="entry name" value="Dimeric alpha+beta barrel"/>
    <property type="match status" value="1"/>
</dbReference>
<organism evidence="2 3">
    <name type="scientific">Paenibacillus glucanolyticus</name>
    <dbReference type="NCBI Taxonomy" id="59843"/>
    <lineage>
        <taxon>Bacteria</taxon>
        <taxon>Bacillati</taxon>
        <taxon>Bacillota</taxon>
        <taxon>Bacilli</taxon>
        <taxon>Bacillales</taxon>
        <taxon>Paenibacillaceae</taxon>
        <taxon>Paenibacillus</taxon>
    </lineage>
</organism>
<dbReference type="InterPro" id="IPR011008">
    <property type="entry name" value="Dimeric_a/b-barrel"/>
</dbReference>